<dbReference type="PANTHER" id="PTHR47978">
    <property type="match status" value="1"/>
</dbReference>
<evidence type="ECO:0000256" key="1">
    <source>
        <dbReference type="ARBA" id="ARBA00022741"/>
    </source>
</evidence>
<dbReference type="SUPFAM" id="SSF52540">
    <property type="entry name" value="P-loop containing nucleoside triphosphate hydrolases"/>
    <property type="match status" value="1"/>
</dbReference>
<organism evidence="2">
    <name type="scientific">Trepomonas sp. PC1</name>
    <dbReference type="NCBI Taxonomy" id="1076344"/>
    <lineage>
        <taxon>Eukaryota</taxon>
        <taxon>Metamonada</taxon>
        <taxon>Diplomonadida</taxon>
        <taxon>Hexamitidae</taxon>
        <taxon>Hexamitinae</taxon>
        <taxon>Trepomonas</taxon>
    </lineage>
</organism>
<dbReference type="PROSITE" id="PS51419">
    <property type="entry name" value="RAB"/>
    <property type="match status" value="1"/>
</dbReference>
<dbReference type="Gene3D" id="3.40.50.300">
    <property type="entry name" value="P-loop containing nucleotide triphosphate hydrolases"/>
    <property type="match status" value="1"/>
</dbReference>
<sequence>MYYRNANCVMIVFDVCDAQSLYRAKLWVKEIRAKSQQQIALVANKIDMQKERFEVKLEDANLYAEEHKIIFMQMSAKSGQGVSEGFQQLAELFVTGNQVLNSPAPIQIVVHPKKNACT</sequence>
<dbReference type="EMBL" id="GDID01004395">
    <property type="protein sequence ID" value="JAP92211.1"/>
    <property type="molecule type" value="Transcribed_RNA"/>
</dbReference>
<protein>
    <submittedName>
        <fullName evidence="2">Rab-like protein</fullName>
    </submittedName>
</protein>
<reference evidence="2" key="1">
    <citation type="submission" date="2015-07" db="EMBL/GenBank/DDBJ databases">
        <title>Adaptation to a free-living lifestyle via gene acquisitions in the diplomonad Trepomonas sp. PC1.</title>
        <authorList>
            <person name="Xu F."/>
            <person name="Jerlstrom-Hultqvist J."/>
            <person name="Kolisko M."/>
            <person name="Simpson A.G.B."/>
            <person name="Roger A.J."/>
            <person name="Svard S.G."/>
            <person name="Andersson J.O."/>
        </authorList>
    </citation>
    <scope>NUCLEOTIDE SEQUENCE</scope>
    <source>
        <strain evidence="2">PC1</strain>
    </source>
</reference>
<keyword evidence="1" id="KW-0547">Nucleotide-binding</keyword>
<dbReference type="InterPro" id="IPR027417">
    <property type="entry name" value="P-loop_NTPase"/>
</dbReference>
<accession>A0A146K9N7</accession>
<dbReference type="AlphaFoldDB" id="A0A146K9N7"/>
<dbReference type="Pfam" id="PF00071">
    <property type="entry name" value="Ras"/>
    <property type="match status" value="1"/>
</dbReference>
<dbReference type="GO" id="GO:0003924">
    <property type="term" value="F:GTPase activity"/>
    <property type="evidence" value="ECO:0007669"/>
    <property type="project" value="InterPro"/>
</dbReference>
<gene>
    <name evidence="2" type="ORF">TPC1_15925</name>
</gene>
<dbReference type="GO" id="GO:0005525">
    <property type="term" value="F:GTP binding"/>
    <property type="evidence" value="ECO:0007669"/>
    <property type="project" value="InterPro"/>
</dbReference>
<proteinExistence type="predicted"/>
<evidence type="ECO:0000313" key="2">
    <source>
        <dbReference type="EMBL" id="JAP92211.1"/>
    </source>
</evidence>
<dbReference type="InterPro" id="IPR001806">
    <property type="entry name" value="Small_GTPase"/>
</dbReference>
<name>A0A146K9N7_9EUKA</name>
<dbReference type="SMART" id="SM00175">
    <property type="entry name" value="RAB"/>
    <property type="match status" value="1"/>
</dbReference>